<evidence type="ECO:0000256" key="3">
    <source>
        <dbReference type="ARBA" id="ARBA00022737"/>
    </source>
</evidence>
<feature type="region of interest" description="Disordered" evidence="6">
    <location>
        <begin position="977"/>
        <end position="1002"/>
    </location>
</feature>
<dbReference type="PROSITE" id="PS50294">
    <property type="entry name" value="WD_REPEATS_REGION"/>
    <property type="match status" value="1"/>
</dbReference>
<sequence>MAEASPDSVTSVSGHLSGITRLCFTPDGKTVFTGGTDCLVRIHKADDPASEPSFHDNHTEPITSLACSRSHLVTASLDNIARVFSYPQNDFEGYITRSSGVPIRWVSIDPKGERVAVCGDDLLVKIVHVQETERVTLLSDNTKSVRSATWDPQGKYLTTASCDGKIRIYDVSGSENVLLRILEGVIAPSESDSTISCYAAWHPSGLYFAVPSRTNEIAVIARDGWNKKFTFTLEGPRPATSEMAWSPNGKYLASSSGDKVLVWSRETQQVVSRYTNPEGSITGLAFSPIANLLVFTSMDGSFSRWTNPVPTSLPDPVASEAVEAKRLERLLDDDFGDGDEDMEEKGEDLEDDRDGGDDWIVDDDGAYAMEDGEKTRGGRTEVVNVTKAQEAFAPGSTSFKNKKRYLAFNMIGAIDVTDQETHNVVNVEFHDRSTRRGYHFQDHSGYTMASMGEQGIIYGAPSDGDQASSIHYRPYDSWASQSDWTMQLLPGEDAICVAAGGASGSGSDSTMGSVIVATTKGFVRFLSSSGMQRYLWRVGEDVVSMVAGREAVLIVHREGGTSLDGCQNLRYSLMSLDDFELLQEGRMPLPKRSTLSWIGFTSDGVPAMADSTGLISVLDRSKSPSQARWVPLLDSKAMAQKEGRTETYWPVGLTETTFACVVLKGVEKEPWFPRPLVQELEMHMPLLNMDNQQGKLEESVIRGEMQLSVQRESIESDGESSVKAREVALDKILLQLVQGACKADNLSRALDITRLMHNPATVDAASKVAAFYHLPGLQERIQGVKLDVEYRRATQRSKRPAAVASSSSSKKTRVGSASFGDFAPKQARRSFGGVQRDVTPAASGRAETYVPETPGIESTPAPFVPSVTDEEMRPYLEDASSPEPKRKRDEESEDFSAPKRRPEPMVNGDTSLGPKNPFAKKSAPGSNPFAKPAVARPLDAIKSTSFFERVDNIESSGVAKSKQSSCHRVKDVKAVAAGSGGKQTTLLGMKKPTSGATRPPLQAQDSLATEIGEEDSYEDNVVAVGVLEESNVRLLERPLKLKLTEMQAQETLSPDPMDD</sequence>
<dbReference type="GO" id="GO:0006281">
    <property type="term" value="P:DNA repair"/>
    <property type="evidence" value="ECO:0007669"/>
    <property type="project" value="TreeGrafter"/>
</dbReference>
<feature type="compositionally biased region" description="Acidic residues" evidence="6">
    <location>
        <begin position="333"/>
        <end position="357"/>
    </location>
</feature>
<comment type="caution">
    <text evidence="10">The sequence shown here is derived from an EMBL/GenBank/DDBJ whole genome shotgun (WGS) entry which is preliminary data.</text>
</comment>
<dbReference type="InterPro" id="IPR001680">
    <property type="entry name" value="WD40_rpt"/>
</dbReference>
<dbReference type="RefSeq" id="XP_021868205.1">
    <property type="nucleotide sequence ID" value="XM_022013654.1"/>
</dbReference>
<dbReference type="Gene3D" id="2.130.10.10">
    <property type="entry name" value="YVTN repeat-like/Quinoprotein amine dehydrogenase"/>
    <property type="match status" value="3"/>
</dbReference>
<feature type="repeat" description="WD" evidence="5">
    <location>
        <begin position="138"/>
        <end position="179"/>
    </location>
</feature>
<feature type="domain" description="WDHD1/CFT4 second beta-propeller" evidence="7">
    <location>
        <begin position="390"/>
        <end position="686"/>
    </location>
</feature>
<dbReference type="GO" id="GO:0043596">
    <property type="term" value="C:nuclear replication fork"/>
    <property type="evidence" value="ECO:0007669"/>
    <property type="project" value="TreeGrafter"/>
</dbReference>
<dbReference type="OrthoDB" id="427368at2759"/>
<feature type="region of interest" description="Disordered" evidence="6">
    <location>
        <begin position="795"/>
        <end position="934"/>
    </location>
</feature>
<accession>A0A1Y1U8V6</accession>
<evidence type="ECO:0000259" key="7">
    <source>
        <dbReference type="Pfam" id="PF12341"/>
    </source>
</evidence>
<dbReference type="PROSITE" id="PS50082">
    <property type="entry name" value="WD_REPEATS_2"/>
    <property type="match status" value="2"/>
</dbReference>
<dbReference type="PANTHER" id="PTHR19932:SF10">
    <property type="entry name" value="WD REPEAT AND HMG-BOX DNA-BINDING PROTEIN 1"/>
    <property type="match status" value="1"/>
</dbReference>
<dbReference type="FunCoup" id="A0A1Y1U8V6">
    <property type="interactions" value="385"/>
</dbReference>
<evidence type="ECO:0000256" key="1">
    <source>
        <dbReference type="ARBA" id="ARBA00004123"/>
    </source>
</evidence>
<keyword evidence="3" id="KW-0677">Repeat</keyword>
<dbReference type="GO" id="GO:0006261">
    <property type="term" value="P:DNA-templated DNA replication"/>
    <property type="evidence" value="ECO:0007669"/>
    <property type="project" value="TreeGrafter"/>
</dbReference>
<evidence type="ECO:0000259" key="9">
    <source>
        <dbReference type="Pfam" id="PF24817"/>
    </source>
</evidence>
<dbReference type="Pfam" id="PF20946">
    <property type="entry name" value="Ctf4_C"/>
    <property type="match status" value="1"/>
</dbReference>
<feature type="region of interest" description="Disordered" evidence="6">
    <location>
        <begin position="329"/>
        <end position="357"/>
    </location>
</feature>
<dbReference type="InterPro" id="IPR057646">
    <property type="entry name" value="WD40_WDHD1_1st"/>
</dbReference>
<dbReference type="InterPro" id="IPR048591">
    <property type="entry name" value="WDHD1/CFT4_hel"/>
</dbReference>
<feature type="repeat" description="WD" evidence="5">
    <location>
        <begin position="12"/>
        <end position="42"/>
    </location>
</feature>
<feature type="domain" description="WDHD1 first WD40" evidence="9">
    <location>
        <begin position="14"/>
        <end position="302"/>
    </location>
</feature>
<name>A0A1Y1U8V6_9TREE</name>
<gene>
    <name evidence="10" type="ORF">BD324DRAFT_584077</name>
</gene>
<evidence type="ECO:0000256" key="4">
    <source>
        <dbReference type="ARBA" id="ARBA00023242"/>
    </source>
</evidence>
<dbReference type="InterPro" id="IPR015943">
    <property type="entry name" value="WD40/YVTN_repeat-like_dom_sf"/>
</dbReference>
<dbReference type="Pfam" id="PF12341">
    <property type="entry name" value="Mcl1_mid"/>
    <property type="match status" value="1"/>
</dbReference>
<dbReference type="InterPro" id="IPR022100">
    <property type="entry name" value="WDHD1/CFT4_beta-prop_2nd"/>
</dbReference>
<keyword evidence="2 5" id="KW-0853">WD repeat</keyword>
<evidence type="ECO:0000313" key="11">
    <source>
        <dbReference type="Proteomes" id="UP000193218"/>
    </source>
</evidence>
<evidence type="ECO:0000259" key="8">
    <source>
        <dbReference type="Pfam" id="PF20946"/>
    </source>
</evidence>
<protein>
    <submittedName>
        <fullName evidence="10">Uncharacterized protein</fullName>
    </submittedName>
</protein>
<feature type="compositionally biased region" description="Low complexity" evidence="6">
    <location>
        <begin position="800"/>
        <end position="818"/>
    </location>
</feature>
<dbReference type="SUPFAM" id="SSF50978">
    <property type="entry name" value="WD40 repeat-like"/>
    <property type="match status" value="1"/>
</dbReference>
<evidence type="ECO:0000256" key="6">
    <source>
        <dbReference type="SAM" id="MobiDB-lite"/>
    </source>
</evidence>
<dbReference type="InParanoid" id="A0A1Y1U8V6"/>
<keyword evidence="4" id="KW-0539">Nucleus</keyword>
<dbReference type="Proteomes" id="UP000193218">
    <property type="component" value="Unassembled WGS sequence"/>
</dbReference>
<proteinExistence type="predicted"/>
<dbReference type="GeneID" id="33555462"/>
<dbReference type="PANTHER" id="PTHR19932">
    <property type="entry name" value="WD REPEAT AND HMG-BOX DNA BINDING PROTEIN"/>
    <property type="match status" value="1"/>
</dbReference>
<evidence type="ECO:0000256" key="5">
    <source>
        <dbReference type="PROSITE-ProRule" id="PRU00221"/>
    </source>
</evidence>
<keyword evidence="11" id="KW-1185">Reference proteome</keyword>
<organism evidence="10 11">
    <name type="scientific">Kockovaella imperatae</name>
    <dbReference type="NCBI Taxonomy" id="4999"/>
    <lineage>
        <taxon>Eukaryota</taxon>
        <taxon>Fungi</taxon>
        <taxon>Dikarya</taxon>
        <taxon>Basidiomycota</taxon>
        <taxon>Agaricomycotina</taxon>
        <taxon>Tremellomycetes</taxon>
        <taxon>Tremellales</taxon>
        <taxon>Cuniculitremaceae</taxon>
        <taxon>Kockovaella</taxon>
    </lineage>
</organism>
<evidence type="ECO:0000313" key="10">
    <source>
        <dbReference type="EMBL" id="ORX33917.1"/>
    </source>
</evidence>
<comment type="subcellular location">
    <subcellularLocation>
        <location evidence="1">Nucleus</location>
    </subcellularLocation>
</comment>
<evidence type="ECO:0000256" key="2">
    <source>
        <dbReference type="ARBA" id="ARBA00022574"/>
    </source>
</evidence>
<dbReference type="GO" id="GO:0000278">
    <property type="term" value="P:mitotic cell cycle"/>
    <property type="evidence" value="ECO:0007669"/>
    <property type="project" value="TreeGrafter"/>
</dbReference>
<dbReference type="SMART" id="SM00320">
    <property type="entry name" value="WD40"/>
    <property type="match status" value="6"/>
</dbReference>
<reference evidence="10 11" key="1">
    <citation type="submission" date="2017-03" db="EMBL/GenBank/DDBJ databases">
        <title>Widespread Adenine N6-methylation of Active Genes in Fungi.</title>
        <authorList>
            <consortium name="DOE Joint Genome Institute"/>
            <person name="Mondo S.J."/>
            <person name="Dannebaum R.O."/>
            <person name="Kuo R.C."/>
            <person name="Louie K.B."/>
            <person name="Bewick A.J."/>
            <person name="Labutti K."/>
            <person name="Haridas S."/>
            <person name="Kuo A."/>
            <person name="Salamov A."/>
            <person name="Ahrendt S.R."/>
            <person name="Lau R."/>
            <person name="Bowen B.P."/>
            <person name="Lipzen A."/>
            <person name="Sullivan W."/>
            <person name="Andreopoulos W.B."/>
            <person name="Clum A."/>
            <person name="Lindquist E."/>
            <person name="Daum C."/>
            <person name="Northen T.R."/>
            <person name="Ramamoorthy G."/>
            <person name="Schmitz R.J."/>
            <person name="Gryganskyi A."/>
            <person name="Culley D."/>
            <person name="Magnuson J."/>
            <person name="James T.Y."/>
            <person name="O'Malley M.A."/>
            <person name="Stajich J.E."/>
            <person name="Spatafora J.W."/>
            <person name="Visel A."/>
            <person name="Grigoriev I.V."/>
        </authorList>
    </citation>
    <scope>NUCLEOTIDE SEQUENCE [LARGE SCALE GENOMIC DNA]</scope>
    <source>
        <strain evidence="10 11">NRRL Y-17943</strain>
    </source>
</reference>
<dbReference type="Pfam" id="PF24817">
    <property type="entry name" value="WD40_WDHD1_1st"/>
    <property type="match status" value="1"/>
</dbReference>
<dbReference type="GO" id="GO:0003682">
    <property type="term" value="F:chromatin binding"/>
    <property type="evidence" value="ECO:0007669"/>
    <property type="project" value="TreeGrafter"/>
</dbReference>
<dbReference type="InterPro" id="IPR036322">
    <property type="entry name" value="WD40_repeat_dom_sf"/>
</dbReference>
<feature type="domain" description="WDHD1/CFT4 helical bundle" evidence="8">
    <location>
        <begin position="694"/>
        <end position="784"/>
    </location>
</feature>
<feature type="compositionally biased region" description="Basic and acidic residues" evidence="6">
    <location>
        <begin position="883"/>
        <end position="903"/>
    </location>
</feature>
<dbReference type="STRING" id="4999.A0A1Y1U8V6"/>
<dbReference type="EMBL" id="NBSH01000016">
    <property type="protein sequence ID" value="ORX33917.1"/>
    <property type="molecule type" value="Genomic_DNA"/>
</dbReference>
<dbReference type="AlphaFoldDB" id="A0A1Y1U8V6"/>
<dbReference type="CDD" id="cd00200">
    <property type="entry name" value="WD40"/>
    <property type="match status" value="1"/>
</dbReference>